<evidence type="ECO:0000259" key="1">
    <source>
        <dbReference type="Pfam" id="PF24859"/>
    </source>
</evidence>
<protein>
    <submittedName>
        <fullName evidence="2">Formate dehydrogenase accessory protein FdhE</fullName>
    </submittedName>
</protein>
<gene>
    <name evidence="2" type="ORF">H8D96_04545</name>
</gene>
<reference evidence="2 3" key="1">
    <citation type="submission" date="2020-08" db="EMBL/GenBank/DDBJ databases">
        <title>Bridging the membrane lipid divide: bacteria of the FCB group superphylum have the potential to synthesize archaeal ether lipids.</title>
        <authorList>
            <person name="Villanueva L."/>
            <person name="Von Meijenfeldt F.A.B."/>
            <person name="Westbye A.B."/>
            <person name="Yadav S."/>
            <person name="Hopmans E.C."/>
            <person name="Dutilh B.E."/>
            <person name="Sinninghe Damste J.S."/>
        </authorList>
    </citation>
    <scope>NUCLEOTIDE SEQUENCE [LARGE SCALE GENOMIC DNA]</scope>
    <source>
        <strain evidence="2">NIOZ-UU17</strain>
    </source>
</reference>
<dbReference type="Gene3D" id="3.90.1670.10">
    <property type="entry name" value="FdhE-like domain"/>
    <property type="match status" value="1"/>
</dbReference>
<dbReference type="PANTHER" id="PTHR37689:SF1">
    <property type="entry name" value="PROTEIN FDHE"/>
    <property type="match status" value="1"/>
</dbReference>
<comment type="caution">
    <text evidence="2">The sequence shown here is derived from an EMBL/GenBank/DDBJ whole genome shotgun (WGS) entry which is preliminary data.</text>
</comment>
<evidence type="ECO:0000313" key="2">
    <source>
        <dbReference type="EMBL" id="MBC8431169.1"/>
    </source>
</evidence>
<dbReference type="EMBL" id="JACNIG010000119">
    <property type="protein sequence ID" value="MBC8431169.1"/>
    <property type="molecule type" value="Genomic_DNA"/>
</dbReference>
<sequence length="289" mass="32034">MTASLEDIDAKVKAIAKRNPVYSESTQFVGDLLSATVQAAGNFSPPELSFDLGQLPDAWSQGKSFLDPKDMPLDWKQARALYKQLVELVKESKDGPRQVEGLMQVLAEDEDSLFKLMKAALASDIKTMETAARELAVDPPVLTLLLRLSMRPALLEVARAAQNLLDLSQWNHGHCPVCGSAPKLADLSGEGGQRTLHCSLCETAWPYVRLQCPFCENDNRDDLSYLRAESEEGLRVDLCGRCGHYLKTIDLRELSGPIIVPLDDMATWHLDLIAQENLKENKADKSRTI</sequence>
<name>A0A8J6NWL1_9BACT</name>
<evidence type="ECO:0000313" key="3">
    <source>
        <dbReference type="Proteomes" id="UP000605201"/>
    </source>
</evidence>
<dbReference type="InterPro" id="IPR024064">
    <property type="entry name" value="FdhE-like_sf"/>
</dbReference>
<dbReference type="GO" id="GO:0008199">
    <property type="term" value="F:ferric iron binding"/>
    <property type="evidence" value="ECO:0007669"/>
    <property type="project" value="TreeGrafter"/>
</dbReference>
<dbReference type="PANTHER" id="PTHR37689">
    <property type="entry name" value="PROTEIN FDHE"/>
    <property type="match status" value="1"/>
</dbReference>
<dbReference type="SUPFAM" id="SSF144020">
    <property type="entry name" value="FdhE-like"/>
    <property type="match status" value="1"/>
</dbReference>
<dbReference type="AlphaFoldDB" id="A0A8J6NWL1"/>
<feature type="domain" description="FdhE central" evidence="1">
    <location>
        <begin position="174"/>
        <end position="209"/>
    </location>
</feature>
<dbReference type="InterPro" id="IPR056797">
    <property type="entry name" value="FdhE_central"/>
</dbReference>
<proteinExistence type="predicted"/>
<dbReference type="InterPro" id="IPR006452">
    <property type="entry name" value="Formate_DH_accessory"/>
</dbReference>
<accession>A0A8J6NWL1</accession>
<dbReference type="Proteomes" id="UP000605201">
    <property type="component" value="Unassembled WGS sequence"/>
</dbReference>
<organism evidence="2 3">
    <name type="scientific">Candidatus Desulfatibia vada</name>
    <dbReference type="NCBI Taxonomy" id="2841696"/>
    <lineage>
        <taxon>Bacteria</taxon>
        <taxon>Pseudomonadati</taxon>
        <taxon>Thermodesulfobacteriota</taxon>
        <taxon>Desulfobacteria</taxon>
        <taxon>Desulfobacterales</taxon>
        <taxon>Desulfobacterales incertae sedis</taxon>
        <taxon>Candidatus Desulfatibia</taxon>
    </lineage>
</organism>
<dbReference type="GO" id="GO:0005829">
    <property type="term" value="C:cytosol"/>
    <property type="evidence" value="ECO:0007669"/>
    <property type="project" value="TreeGrafter"/>
</dbReference>
<dbReference type="Pfam" id="PF24859">
    <property type="entry name" value="FdhE_central"/>
    <property type="match status" value="1"/>
</dbReference>
<dbReference type="GO" id="GO:0051604">
    <property type="term" value="P:protein maturation"/>
    <property type="evidence" value="ECO:0007669"/>
    <property type="project" value="TreeGrafter"/>
</dbReference>
<dbReference type="CDD" id="cd16341">
    <property type="entry name" value="FdhE"/>
    <property type="match status" value="1"/>
</dbReference>